<dbReference type="InterPro" id="IPR036291">
    <property type="entry name" value="NAD(P)-bd_dom_sf"/>
</dbReference>
<dbReference type="SUPFAM" id="SSF55347">
    <property type="entry name" value="Glyceraldehyde-3-phosphate dehydrogenase-like, C-terminal domain"/>
    <property type="match status" value="1"/>
</dbReference>
<evidence type="ECO:0000259" key="4">
    <source>
        <dbReference type="Pfam" id="PF22725"/>
    </source>
</evidence>
<evidence type="ECO:0008006" key="7">
    <source>
        <dbReference type="Google" id="ProtNLM"/>
    </source>
</evidence>
<reference evidence="5 6" key="1">
    <citation type="submission" date="2019-11" db="EMBL/GenBank/DDBJ databases">
        <authorList>
            <person name="Zheng R.K."/>
            <person name="Sun C.M."/>
        </authorList>
    </citation>
    <scope>NUCLEOTIDE SEQUENCE [LARGE SCALE GENOMIC DNA]</scope>
    <source>
        <strain evidence="5 6">WC007</strain>
    </source>
</reference>
<keyword evidence="2" id="KW-0560">Oxidoreductase</keyword>
<evidence type="ECO:0000313" key="5">
    <source>
        <dbReference type="EMBL" id="QGY45487.1"/>
    </source>
</evidence>
<keyword evidence="6" id="KW-1185">Reference proteome</keyword>
<dbReference type="SUPFAM" id="SSF51735">
    <property type="entry name" value="NAD(P)-binding Rossmann-fold domains"/>
    <property type="match status" value="1"/>
</dbReference>
<accession>A0A6I6JZ55</accession>
<dbReference type="GO" id="GO:0016491">
    <property type="term" value="F:oxidoreductase activity"/>
    <property type="evidence" value="ECO:0007669"/>
    <property type="project" value="UniProtKB-KW"/>
</dbReference>
<feature type="domain" description="Gfo/Idh/MocA-like oxidoreductase N-terminal" evidence="3">
    <location>
        <begin position="4"/>
        <end position="125"/>
    </location>
</feature>
<dbReference type="PANTHER" id="PTHR43708">
    <property type="entry name" value="CONSERVED EXPRESSED OXIDOREDUCTASE (EUROFUNG)"/>
    <property type="match status" value="1"/>
</dbReference>
<dbReference type="Gene3D" id="3.30.360.10">
    <property type="entry name" value="Dihydrodipicolinate Reductase, domain 2"/>
    <property type="match status" value="1"/>
</dbReference>
<dbReference type="Pfam" id="PF22725">
    <property type="entry name" value="GFO_IDH_MocA_C3"/>
    <property type="match status" value="1"/>
</dbReference>
<feature type="domain" description="GFO/IDH/MocA-like oxidoreductase" evidence="4">
    <location>
        <begin position="142"/>
        <end position="270"/>
    </location>
</feature>
<comment type="similarity">
    <text evidence="1">Belongs to the Gfo/Idh/MocA family.</text>
</comment>
<evidence type="ECO:0000313" key="6">
    <source>
        <dbReference type="Proteomes" id="UP000428260"/>
    </source>
</evidence>
<organism evidence="5 6">
    <name type="scientific">Maribellus comscasis</name>
    <dbReference type="NCBI Taxonomy" id="2681766"/>
    <lineage>
        <taxon>Bacteria</taxon>
        <taxon>Pseudomonadati</taxon>
        <taxon>Bacteroidota</taxon>
        <taxon>Bacteroidia</taxon>
        <taxon>Marinilabiliales</taxon>
        <taxon>Prolixibacteraceae</taxon>
        <taxon>Maribellus</taxon>
    </lineage>
</organism>
<dbReference type="PANTHER" id="PTHR43708:SF5">
    <property type="entry name" value="CONSERVED EXPRESSED OXIDOREDUCTASE (EUROFUNG)-RELATED"/>
    <property type="match status" value="1"/>
</dbReference>
<dbReference type="GO" id="GO:0000166">
    <property type="term" value="F:nucleotide binding"/>
    <property type="evidence" value="ECO:0007669"/>
    <property type="project" value="InterPro"/>
</dbReference>
<name>A0A6I6JZ55_9BACT</name>
<dbReference type="KEGG" id="mcos:GM418_17965"/>
<dbReference type="AlphaFoldDB" id="A0A6I6JZ55"/>
<gene>
    <name evidence="5" type="ORF">GM418_17965</name>
</gene>
<dbReference type="InterPro" id="IPR000683">
    <property type="entry name" value="Gfo/Idh/MocA-like_OxRdtase_N"/>
</dbReference>
<dbReference type="Gene3D" id="3.40.50.720">
    <property type="entry name" value="NAD(P)-binding Rossmann-like Domain"/>
    <property type="match status" value="1"/>
</dbReference>
<sequence>MQKIHIGFLGAGGIARAHAYSIQALKYYYSEVPELIFESVASARKESRESFAQKFGFSKAESVTEFTKNKNIDAVFILGPNKVHFEHFQQALQMPNVKYIYLEKPVCSSVQEEEEMKRLLNEFGGNVKIQVGFQYLQTSSVREALKFWKSGKLGKPIHFDLKYYHGDYLQSSYREKRVTRLTPAPDGGAMADLGSHGISLLMAFMGEELQITGALQGGNFNDVPAGSDLFSSLSMVEPETGAVGNMSASRISSGTGDLVHLEIYAEKGALKYSSKQSEYYEYYEEGSNQWVKQMVGSNYKPVTSFPSGHVPPGWLRSMVHAHYCFFTGDDEPTFIPDLNHGLAVQRIVRETADHLNEFRNKYKNGGA</sequence>
<dbReference type="Pfam" id="PF01408">
    <property type="entry name" value="GFO_IDH_MocA"/>
    <property type="match status" value="1"/>
</dbReference>
<evidence type="ECO:0000256" key="1">
    <source>
        <dbReference type="ARBA" id="ARBA00010928"/>
    </source>
</evidence>
<dbReference type="EMBL" id="CP046401">
    <property type="protein sequence ID" value="QGY45487.1"/>
    <property type="molecule type" value="Genomic_DNA"/>
</dbReference>
<dbReference type="InterPro" id="IPR055170">
    <property type="entry name" value="GFO_IDH_MocA-like_dom"/>
</dbReference>
<dbReference type="Proteomes" id="UP000428260">
    <property type="component" value="Chromosome"/>
</dbReference>
<evidence type="ECO:0000259" key="3">
    <source>
        <dbReference type="Pfam" id="PF01408"/>
    </source>
</evidence>
<dbReference type="RefSeq" id="WP_158868630.1">
    <property type="nucleotide sequence ID" value="NZ_CP046401.1"/>
</dbReference>
<dbReference type="InterPro" id="IPR051317">
    <property type="entry name" value="Gfo/Idh/MocA_oxidoreduct"/>
</dbReference>
<evidence type="ECO:0000256" key="2">
    <source>
        <dbReference type="ARBA" id="ARBA00023002"/>
    </source>
</evidence>
<proteinExistence type="inferred from homology"/>
<protein>
    <recommendedName>
        <fullName evidence="7">Gfo/Idh/MocA family oxidoreductase</fullName>
    </recommendedName>
</protein>